<dbReference type="AlphaFoldDB" id="A0A5N6KQJ6"/>
<dbReference type="Pfam" id="PF00172">
    <property type="entry name" value="Zn_clus"/>
    <property type="match status" value="1"/>
</dbReference>
<dbReference type="EMBL" id="VIBQ01000009">
    <property type="protein sequence ID" value="KAB8337340.1"/>
    <property type="molecule type" value="Genomic_DNA"/>
</dbReference>
<evidence type="ECO:0000259" key="2">
    <source>
        <dbReference type="PROSITE" id="PS50048"/>
    </source>
</evidence>
<reference evidence="3 4" key="1">
    <citation type="submission" date="2019-06" db="EMBL/GenBank/DDBJ databases">
        <title>A chromosomal-level reference genome of Carpinus fangiana (Coryloideae, Betulaceae).</title>
        <authorList>
            <person name="Yang X."/>
            <person name="Wang Z."/>
            <person name="Zhang L."/>
            <person name="Hao G."/>
            <person name="Liu J."/>
            <person name="Yang Y."/>
        </authorList>
    </citation>
    <scope>NUCLEOTIDE SEQUENCE [LARGE SCALE GENOMIC DNA]</scope>
    <source>
        <strain evidence="3">Cfa_2016G</strain>
        <tissue evidence="3">Leaf</tissue>
    </source>
</reference>
<dbReference type="InterPro" id="IPR001138">
    <property type="entry name" value="Zn2Cys6_DnaBD"/>
</dbReference>
<feature type="region of interest" description="Disordered" evidence="1">
    <location>
        <begin position="1"/>
        <end position="20"/>
    </location>
</feature>
<evidence type="ECO:0000313" key="4">
    <source>
        <dbReference type="Proteomes" id="UP000327013"/>
    </source>
</evidence>
<keyword evidence="4" id="KW-1185">Reference proteome</keyword>
<dbReference type="PANTHER" id="PTHR47784">
    <property type="entry name" value="STEROL UPTAKE CONTROL PROTEIN 2"/>
    <property type="match status" value="1"/>
</dbReference>
<dbReference type="GO" id="GO:0001228">
    <property type="term" value="F:DNA-binding transcription activator activity, RNA polymerase II-specific"/>
    <property type="evidence" value="ECO:0007669"/>
    <property type="project" value="TreeGrafter"/>
</dbReference>
<sequence>MSSSASLASRPAGKTRRRPHHKSQFGCFTCRRRRVKCSETLPACEYCSKKMIACVYPDAPGRHVVSRSASSVNTLDVAIVNGSGIAPSQDGSLTFDLSEMLLFHHFVFHAVPLAPAGSEHDSRTLAQSQARNLQHRASAIKGLSQMLQVQPKTIETNDALLATCYLLAAQTVYLPDGIYDYLTLVRGCGIIIQYVKSADQRSRFRYLDQNNADTAEDFKATRCKGQEEILEINVGLLDGMSNGLLELFGRCNSTGERSLSMVMGGRTWAQITMMTGEDFVAMCNPNNVCGSILLAYWLATVLLLSQLENVNRHHEHRQKRWNAYAQWLERLLQRSSEDIQPLSNNVDVSSNNNRLSYDGGQRSSDNSRLSSDKTMDKFLEWPQKQLGKPKQVVFTLTAIVTKRLDPVPALDRGALEHRLRASLIYPHLCKKPAAPLTIPFLEISRQRLVRRLHSGDTKMPKGHPALGPQLFGLSYQLTWQTHSKCSYRQELLIVRAAQIDAMQGCPYALAACIVLSRGSTDQARATKDPYASSFDSSSSGFAQTTEADIELARAMGQRPPGKKQGKVWEEERTQMVRNFKEWKLAVGFVSRFMGPLQSEAARKLCDQNGRVILEESRDCCGGS</sequence>
<dbReference type="InterPro" id="IPR053157">
    <property type="entry name" value="Sterol_Uptake_Regulator"/>
</dbReference>
<dbReference type="SMART" id="SM00066">
    <property type="entry name" value="GAL4"/>
    <property type="match status" value="1"/>
</dbReference>
<feature type="region of interest" description="Disordered" evidence="1">
    <location>
        <begin position="342"/>
        <end position="370"/>
    </location>
</feature>
<dbReference type="OrthoDB" id="416217at2759"/>
<organism evidence="3 4">
    <name type="scientific">Carpinus fangiana</name>
    <dbReference type="NCBI Taxonomy" id="176857"/>
    <lineage>
        <taxon>Eukaryota</taxon>
        <taxon>Viridiplantae</taxon>
        <taxon>Streptophyta</taxon>
        <taxon>Embryophyta</taxon>
        <taxon>Tracheophyta</taxon>
        <taxon>Spermatophyta</taxon>
        <taxon>Magnoliopsida</taxon>
        <taxon>eudicotyledons</taxon>
        <taxon>Gunneridae</taxon>
        <taxon>Pentapetalae</taxon>
        <taxon>rosids</taxon>
        <taxon>fabids</taxon>
        <taxon>Fagales</taxon>
        <taxon>Betulaceae</taxon>
        <taxon>Carpinus</taxon>
    </lineage>
</organism>
<dbReference type="GO" id="GO:0008270">
    <property type="term" value="F:zinc ion binding"/>
    <property type="evidence" value="ECO:0007669"/>
    <property type="project" value="InterPro"/>
</dbReference>
<dbReference type="Proteomes" id="UP000327013">
    <property type="component" value="Unassembled WGS sequence"/>
</dbReference>
<feature type="domain" description="Zn(2)-C6 fungal-type" evidence="2">
    <location>
        <begin position="26"/>
        <end position="56"/>
    </location>
</feature>
<proteinExistence type="predicted"/>
<feature type="compositionally biased region" description="Low complexity" evidence="1">
    <location>
        <begin position="343"/>
        <end position="353"/>
    </location>
</feature>
<accession>A0A5N6KQJ6</accession>
<dbReference type="InterPro" id="IPR036864">
    <property type="entry name" value="Zn2-C6_fun-type_DNA-bd_sf"/>
</dbReference>
<name>A0A5N6KQJ6_9ROSI</name>
<dbReference type="CDD" id="cd00067">
    <property type="entry name" value="GAL4"/>
    <property type="match status" value="1"/>
</dbReference>
<dbReference type="PROSITE" id="PS00463">
    <property type="entry name" value="ZN2_CY6_FUNGAL_1"/>
    <property type="match status" value="1"/>
</dbReference>
<dbReference type="PANTHER" id="PTHR47784:SF5">
    <property type="entry name" value="STEROL UPTAKE CONTROL PROTEIN 2"/>
    <property type="match status" value="1"/>
</dbReference>
<evidence type="ECO:0000313" key="3">
    <source>
        <dbReference type="EMBL" id="KAB8337340.1"/>
    </source>
</evidence>
<gene>
    <name evidence="3" type="ORF">FH972_021639</name>
</gene>
<protein>
    <recommendedName>
        <fullName evidence="2">Zn(2)-C6 fungal-type domain-containing protein</fullName>
    </recommendedName>
</protein>
<comment type="caution">
    <text evidence="3">The sequence shown here is derived from an EMBL/GenBank/DDBJ whole genome shotgun (WGS) entry which is preliminary data.</text>
</comment>
<dbReference type="PROSITE" id="PS50048">
    <property type="entry name" value="ZN2_CY6_FUNGAL_2"/>
    <property type="match status" value="1"/>
</dbReference>
<dbReference type="Gene3D" id="4.10.240.10">
    <property type="entry name" value="Zn(2)-C6 fungal-type DNA-binding domain"/>
    <property type="match status" value="1"/>
</dbReference>
<dbReference type="SUPFAM" id="SSF57701">
    <property type="entry name" value="Zn2/Cys6 DNA-binding domain"/>
    <property type="match status" value="1"/>
</dbReference>
<evidence type="ECO:0000256" key="1">
    <source>
        <dbReference type="SAM" id="MobiDB-lite"/>
    </source>
</evidence>